<comment type="subcellular location">
    <subcellularLocation>
        <location evidence="1">Membrane</location>
        <topology evidence="1">Multi-pass membrane protein</topology>
    </subcellularLocation>
</comment>
<accession>A0A850H7I3</accession>
<keyword evidence="4 5" id="KW-0472">Membrane</keyword>
<evidence type="ECO:0000313" key="6">
    <source>
        <dbReference type="EMBL" id="NVE95127.1"/>
    </source>
</evidence>
<evidence type="ECO:0000256" key="1">
    <source>
        <dbReference type="ARBA" id="ARBA00004141"/>
    </source>
</evidence>
<comment type="caution">
    <text evidence="6">The sequence shown here is derived from an EMBL/GenBank/DDBJ whole genome shotgun (WGS) entry which is preliminary data.</text>
</comment>
<dbReference type="AlphaFoldDB" id="A0A850H7I3"/>
<dbReference type="InterPro" id="IPR019109">
    <property type="entry name" value="MamF_MmsF"/>
</dbReference>
<gene>
    <name evidence="6" type="ORF">HUO12_09480</name>
</gene>
<dbReference type="EMBL" id="JABWTA010000001">
    <property type="protein sequence ID" value="NVE95127.1"/>
    <property type="molecule type" value="Genomic_DNA"/>
</dbReference>
<evidence type="ECO:0008006" key="8">
    <source>
        <dbReference type="Google" id="ProtNLM"/>
    </source>
</evidence>
<organism evidence="6 7">
    <name type="scientific">Altererythrobacter lutimaris</name>
    <dbReference type="NCBI Taxonomy" id="2743979"/>
    <lineage>
        <taxon>Bacteria</taxon>
        <taxon>Pseudomonadati</taxon>
        <taxon>Pseudomonadota</taxon>
        <taxon>Alphaproteobacteria</taxon>
        <taxon>Sphingomonadales</taxon>
        <taxon>Erythrobacteraceae</taxon>
        <taxon>Altererythrobacter</taxon>
    </lineage>
</organism>
<dbReference type="RefSeq" id="WP_176273323.1">
    <property type="nucleotide sequence ID" value="NZ_JABWTA010000001.1"/>
</dbReference>
<sequence>MDDKSTPTQRNSGPPATGGFDLNRPSIISLLYLASFVTGVTGLVGIVLAHIWRGESHEPWVSSHYTYLIRTFWIGFAASVVAFFLSFILIGVLLFPLIAIWVGVRSVLSMVKAQKHEPMPEPETLAF</sequence>
<reference evidence="6 7" key="1">
    <citation type="submission" date="2020-06" db="EMBL/GenBank/DDBJ databases">
        <title>Altererythrobacter lutimaris sp. nov., a marine bacterium isolated from a tidal flat.</title>
        <authorList>
            <person name="Kim D."/>
            <person name="Yoo Y."/>
            <person name="Kim J.-J."/>
        </authorList>
    </citation>
    <scope>NUCLEOTIDE SEQUENCE [LARGE SCALE GENOMIC DNA]</scope>
    <source>
        <strain evidence="6 7">JGD-16</strain>
    </source>
</reference>
<evidence type="ECO:0000313" key="7">
    <source>
        <dbReference type="Proteomes" id="UP000546031"/>
    </source>
</evidence>
<evidence type="ECO:0000256" key="3">
    <source>
        <dbReference type="ARBA" id="ARBA00022989"/>
    </source>
</evidence>
<dbReference type="Proteomes" id="UP000546031">
    <property type="component" value="Unassembled WGS sequence"/>
</dbReference>
<keyword evidence="3 5" id="KW-1133">Transmembrane helix</keyword>
<feature type="transmembrane region" description="Helical" evidence="5">
    <location>
        <begin position="30"/>
        <end position="52"/>
    </location>
</feature>
<evidence type="ECO:0000256" key="4">
    <source>
        <dbReference type="ARBA" id="ARBA00023136"/>
    </source>
</evidence>
<proteinExistence type="predicted"/>
<keyword evidence="2 5" id="KW-0812">Transmembrane</keyword>
<feature type="transmembrane region" description="Helical" evidence="5">
    <location>
        <begin position="72"/>
        <end position="102"/>
    </location>
</feature>
<name>A0A850H7I3_9SPHN</name>
<keyword evidence="7" id="KW-1185">Reference proteome</keyword>
<evidence type="ECO:0000256" key="2">
    <source>
        <dbReference type="ARBA" id="ARBA00022692"/>
    </source>
</evidence>
<evidence type="ECO:0000256" key="5">
    <source>
        <dbReference type="SAM" id="Phobius"/>
    </source>
</evidence>
<dbReference type="Pfam" id="PF09685">
    <property type="entry name" value="MamF_MmsF"/>
    <property type="match status" value="1"/>
</dbReference>
<protein>
    <recommendedName>
        <fullName evidence="8">DUF4870 domain-containing protein</fullName>
    </recommendedName>
</protein>